<dbReference type="PANTHER" id="PTHR30069">
    <property type="entry name" value="TONB-DEPENDENT OUTER MEMBRANE RECEPTOR"/>
    <property type="match status" value="1"/>
</dbReference>
<evidence type="ECO:0000259" key="14">
    <source>
        <dbReference type="Pfam" id="PF00593"/>
    </source>
</evidence>
<gene>
    <name evidence="16" type="ORF">RED65_07549</name>
</gene>
<evidence type="ECO:0000256" key="3">
    <source>
        <dbReference type="ARBA" id="ARBA00022448"/>
    </source>
</evidence>
<dbReference type="Pfam" id="PF00593">
    <property type="entry name" value="TonB_dep_Rec_b-barrel"/>
    <property type="match status" value="1"/>
</dbReference>
<evidence type="ECO:0000256" key="10">
    <source>
        <dbReference type="ARBA" id="ARBA00023237"/>
    </source>
</evidence>
<sequence length="714" mass="80794">MLKRISTSSIILSCLLVLANYTAAEDLFDFSLQELQSIPVEVASLFEDDALDVASSVAVIDRSDWQTRDYHTLSNGLESVPSVFSNSTWGGTEIHAIRGFASELSVRGIAYSLEDVPLGTYVYASTGYMFPRAPLGILDQVEMIRGPGSTLYGTDAFHGVINYQLREPDLNNTQVTLKAGSHDWWGKGTDVTHSQYSGQWQIHTGFTHHNESSHGQDFRYTDPFTGDQEIGTREQAWSSNAGFLKIKHGQVSSNAGQWQAMVFANQYRGEGFTGIGQQLFKGFDGIIDLESFSLAQSGDQTNNESELMLARLGHEILLDNDIQLKQRIYTWHSKQEWQFDNTQYPESVDTISSTTLNCRENTADTASDTIASLYCSHYLYQGADESRSGYEIQAKQRTNAWNTQWVVGAGFDRIHVDESEIRREAPDGEIRLRYVNPFQDKSREISYAFAQGRSGFFNDQLLVTYGVRWDQYSDVSDHASPRLGVVHRLASNWSHKLLYGHAYRAPTAIEFLGSGPFLGNENLKAEVIDTHEYVLQYIGSQLQWETTVFYSEWDDAIAVVQTGSETEQQYVNLNSNYSKGVEFSLKGLQGPWHFQGNASYVETDTSSTDVNFKAFPEWMMSANLEYRGQGWQAGIWQRQQWQYELTDNVDEQSGKEDYSRTDFYAQYKVQKNSSLGLAIYNVADVHNTLPSYYASENGLPQHGREWSVHYTMDF</sequence>
<dbReference type="AlphaFoldDB" id="Q1MYP1"/>
<feature type="signal peptide" evidence="13">
    <location>
        <begin position="1"/>
        <end position="24"/>
    </location>
</feature>
<dbReference type="InterPro" id="IPR000531">
    <property type="entry name" value="Beta-barrel_TonB"/>
</dbReference>
<protein>
    <submittedName>
        <fullName evidence="16">Outer membrane receptor for ferrienterochelin and colicins</fullName>
    </submittedName>
</protein>
<evidence type="ECO:0000256" key="9">
    <source>
        <dbReference type="ARBA" id="ARBA00023170"/>
    </source>
</evidence>
<evidence type="ECO:0000256" key="5">
    <source>
        <dbReference type="ARBA" id="ARBA00022692"/>
    </source>
</evidence>
<keyword evidence="17" id="KW-1185">Reference proteome</keyword>
<reference evidence="16 17" key="1">
    <citation type="submission" date="2006-03" db="EMBL/GenBank/DDBJ databases">
        <authorList>
            <person name="Pinhassi J."/>
            <person name="Pedros-Alio C."/>
            <person name="Ferriera S."/>
            <person name="Johnson J."/>
            <person name="Kravitz S."/>
            <person name="Halpern A."/>
            <person name="Remington K."/>
            <person name="Beeson K."/>
            <person name="Tran B."/>
            <person name="Rogers Y.-H."/>
            <person name="Friedman R."/>
            <person name="Venter J.C."/>
        </authorList>
    </citation>
    <scope>NUCLEOTIDE SEQUENCE [LARGE SCALE GENOMIC DNA]</scope>
    <source>
        <strain evidence="16 17">RED65</strain>
    </source>
</reference>
<dbReference type="Pfam" id="PF07715">
    <property type="entry name" value="Plug"/>
    <property type="match status" value="1"/>
</dbReference>
<evidence type="ECO:0000313" key="16">
    <source>
        <dbReference type="EMBL" id="EAT11075.1"/>
    </source>
</evidence>
<dbReference type="Gene3D" id="2.170.130.10">
    <property type="entry name" value="TonB-dependent receptor, plug domain"/>
    <property type="match status" value="1"/>
</dbReference>
<comment type="subcellular location">
    <subcellularLocation>
        <location evidence="1 11">Cell outer membrane</location>
        <topology evidence="1 11">Multi-pass membrane protein</topology>
    </subcellularLocation>
</comment>
<evidence type="ECO:0000259" key="15">
    <source>
        <dbReference type="Pfam" id="PF07715"/>
    </source>
</evidence>
<evidence type="ECO:0000256" key="11">
    <source>
        <dbReference type="PROSITE-ProRule" id="PRU01360"/>
    </source>
</evidence>
<dbReference type="GO" id="GO:0015344">
    <property type="term" value="F:siderophore uptake transmembrane transporter activity"/>
    <property type="evidence" value="ECO:0007669"/>
    <property type="project" value="TreeGrafter"/>
</dbReference>
<organism evidence="16 17">
    <name type="scientific">Bermanella marisrubri</name>
    <dbReference type="NCBI Taxonomy" id="207949"/>
    <lineage>
        <taxon>Bacteria</taxon>
        <taxon>Pseudomonadati</taxon>
        <taxon>Pseudomonadota</taxon>
        <taxon>Gammaproteobacteria</taxon>
        <taxon>Oceanospirillales</taxon>
        <taxon>Oceanospirillaceae</taxon>
        <taxon>Bermanella</taxon>
    </lineage>
</organism>
<dbReference type="GO" id="GO:0009279">
    <property type="term" value="C:cell outer membrane"/>
    <property type="evidence" value="ECO:0007669"/>
    <property type="project" value="UniProtKB-SubCell"/>
</dbReference>
<keyword evidence="6 13" id="KW-0732">Signal</keyword>
<dbReference type="InterPro" id="IPR036942">
    <property type="entry name" value="Beta-barrel_TonB_sf"/>
</dbReference>
<evidence type="ECO:0000256" key="1">
    <source>
        <dbReference type="ARBA" id="ARBA00004571"/>
    </source>
</evidence>
<keyword evidence="9 16" id="KW-0675">Receptor</keyword>
<dbReference type="Proteomes" id="UP000004263">
    <property type="component" value="Unassembled WGS sequence"/>
</dbReference>
<evidence type="ECO:0000256" key="7">
    <source>
        <dbReference type="ARBA" id="ARBA00023077"/>
    </source>
</evidence>
<keyword evidence="10 11" id="KW-0998">Cell outer membrane</keyword>
<evidence type="ECO:0000256" key="4">
    <source>
        <dbReference type="ARBA" id="ARBA00022452"/>
    </source>
</evidence>
<evidence type="ECO:0000256" key="12">
    <source>
        <dbReference type="RuleBase" id="RU003357"/>
    </source>
</evidence>
<keyword evidence="3 11" id="KW-0813">Transport</keyword>
<dbReference type="HOGENOM" id="CLU_008287_18_0_6"/>
<comment type="caution">
    <text evidence="16">The sequence shown here is derived from an EMBL/GenBank/DDBJ whole genome shotgun (WGS) entry which is preliminary data.</text>
</comment>
<accession>Q1MYP1</accession>
<keyword evidence="8 11" id="KW-0472">Membrane</keyword>
<evidence type="ECO:0000256" key="6">
    <source>
        <dbReference type="ARBA" id="ARBA00022729"/>
    </source>
</evidence>
<name>Q1MYP1_9GAMM</name>
<evidence type="ECO:0000256" key="13">
    <source>
        <dbReference type="SAM" id="SignalP"/>
    </source>
</evidence>
<evidence type="ECO:0000313" key="17">
    <source>
        <dbReference type="Proteomes" id="UP000004263"/>
    </source>
</evidence>
<dbReference type="InterPro" id="IPR037066">
    <property type="entry name" value="Plug_dom_sf"/>
</dbReference>
<keyword evidence="7 12" id="KW-0798">TonB box</keyword>
<dbReference type="GO" id="GO:0044718">
    <property type="term" value="P:siderophore transmembrane transport"/>
    <property type="evidence" value="ECO:0007669"/>
    <property type="project" value="TreeGrafter"/>
</dbReference>
<dbReference type="SUPFAM" id="SSF56935">
    <property type="entry name" value="Porins"/>
    <property type="match status" value="1"/>
</dbReference>
<dbReference type="PANTHER" id="PTHR30069:SF29">
    <property type="entry name" value="HEMOGLOBIN AND HEMOGLOBIN-HAPTOGLOBIN-BINDING PROTEIN 1-RELATED"/>
    <property type="match status" value="1"/>
</dbReference>
<dbReference type="EMBL" id="AAQH01000024">
    <property type="protein sequence ID" value="EAT11075.1"/>
    <property type="molecule type" value="Genomic_DNA"/>
</dbReference>
<keyword evidence="5 11" id="KW-0812">Transmembrane</keyword>
<feature type="domain" description="TonB-dependent receptor plug" evidence="15">
    <location>
        <begin position="51"/>
        <end position="160"/>
    </location>
</feature>
<feature type="domain" description="TonB-dependent receptor-like beta-barrel" evidence="14">
    <location>
        <begin position="326"/>
        <end position="682"/>
    </location>
</feature>
<comment type="similarity">
    <text evidence="2">Belongs to the TonB-dependent receptor family. Hemoglobin/haptoglobin binding protein subfamily.</text>
</comment>
<evidence type="ECO:0000256" key="8">
    <source>
        <dbReference type="ARBA" id="ARBA00023136"/>
    </source>
</evidence>
<feature type="chain" id="PRO_5004194434" evidence="13">
    <location>
        <begin position="25"/>
        <end position="714"/>
    </location>
</feature>
<dbReference type="STRING" id="207949.RED65_07549"/>
<keyword evidence="4 11" id="KW-1134">Transmembrane beta strand</keyword>
<dbReference type="PROSITE" id="PS52016">
    <property type="entry name" value="TONB_DEPENDENT_REC_3"/>
    <property type="match status" value="1"/>
</dbReference>
<dbReference type="InterPro" id="IPR012910">
    <property type="entry name" value="Plug_dom"/>
</dbReference>
<dbReference type="InterPro" id="IPR039426">
    <property type="entry name" value="TonB-dep_rcpt-like"/>
</dbReference>
<proteinExistence type="inferred from homology"/>
<evidence type="ECO:0000256" key="2">
    <source>
        <dbReference type="ARBA" id="ARBA00008143"/>
    </source>
</evidence>
<dbReference type="OrthoDB" id="9764669at2"/>
<dbReference type="Gene3D" id="2.40.170.20">
    <property type="entry name" value="TonB-dependent receptor, beta-barrel domain"/>
    <property type="match status" value="1"/>
</dbReference>